<dbReference type="EMBL" id="CP036526">
    <property type="protein sequence ID" value="QDT11363.1"/>
    <property type="molecule type" value="Genomic_DNA"/>
</dbReference>
<dbReference type="SUPFAM" id="SSF51197">
    <property type="entry name" value="Clavaminate synthase-like"/>
    <property type="match status" value="1"/>
</dbReference>
<dbReference type="Pfam" id="PF05721">
    <property type="entry name" value="PhyH"/>
    <property type="match status" value="1"/>
</dbReference>
<dbReference type="InterPro" id="IPR008775">
    <property type="entry name" value="Phytyl_CoA_dOase-like"/>
</dbReference>
<dbReference type="PANTHER" id="PTHR37563">
    <property type="entry name" value="PHYTANOYL-COA DIOXYGENASE FAMILY PROTEIN (AFU_ORTHOLOGUE AFUA_2G03330)"/>
    <property type="match status" value="1"/>
</dbReference>
<dbReference type="InterPro" id="IPR051961">
    <property type="entry name" value="Fungal_Metabolite_Diox"/>
</dbReference>
<dbReference type="GO" id="GO:0016706">
    <property type="term" value="F:2-oxoglutarate-dependent dioxygenase activity"/>
    <property type="evidence" value="ECO:0007669"/>
    <property type="project" value="UniProtKB-ARBA"/>
</dbReference>
<organism evidence="1 2">
    <name type="scientific">Stieleria marina</name>
    <dbReference type="NCBI Taxonomy" id="1930275"/>
    <lineage>
        <taxon>Bacteria</taxon>
        <taxon>Pseudomonadati</taxon>
        <taxon>Planctomycetota</taxon>
        <taxon>Planctomycetia</taxon>
        <taxon>Pirellulales</taxon>
        <taxon>Pirellulaceae</taxon>
        <taxon>Stieleria</taxon>
    </lineage>
</organism>
<evidence type="ECO:0000313" key="1">
    <source>
        <dbReference type="EMBL" id="QDT11363.1"/>
    </source>
</evidence>
<keyword evidence="2" id="KW-1185">Reference proteome</keyword>
<dbReference type="EC" id="1.14.11.37" evidence="1"/>
<proteinExistence type="predicted"/>
<dbReference type="OrthoDB" id="976214at2"/>
<reference evidence="1 2" key="1">
    <citation type="submission" date="2019-02" db="EMBL/GenBank/DDBJ databases">
        <title>Deep-cultivation of Planctomycetes and their phenomic and genomic characterization uncovers novel biology.</title>
        <authorList>
            <person name="Wiegand S."/>
            <person name="Jogler M."/>
            <person name="Boedeker C."/>
            <person name="Pinto D."/>
            <person name="Vollmers J."/>
            <person name="Rivas-Marin E."/>
            <person name="Kohn T."/>
            <person name="Peeters S.H."/>
            <person name="Heuer A."/>
            <person name="Rast P."/>
            <person name="Oberbeckmann S."/>
            <person name="Bunk B."/>
            <person name="Jeske O."/>
            <person name="Meyerdierks A."/>
            <person name="Storesund J.E."/>
            <person name="Kallscheuer N."/>
            <person name="Luecker S."/>
            <person name="Lage O.M."/>
            <person name="Pohl T."/>
            <person name="Merkel B.J."/>
            <person name="Hornburger P."/>
            <person name="Mueller R.-W."/>
            <person name="Bruemmer F."/>
            <person name="Labrenz M."/>
            <person name="Spormann A.M."/>
            <person name="Op den Camp H."/>
            <person name="Overmann J."/>
            <person name="Amann R."/>
            <person name="Jetten M.S.M."/>
            <person name="Mascher T."/>
            <person name="Medema M.H."/>
            <person name="Devos D.P."/>
            <person name="Kaster A.-K."/>
            <person name="Ovreas L."/>
            <person name="Rohde M."/>
            <person name="Galperin M.Y."/>
            <person name="Jogler C."/>
        </authorList>
    </citation>
    <scope>NUCLEOTIDE SEQUENCE [LARGE SCALE GENOMIC DNA]</scope>
    <source>
        <strain evidence="1 2">K23_9</strain>
    </source>
</reference>
<accession>A0A517NW60</accession>
<keyword evidence="1" id="KW-0560">Oxidoreductase</keyword>
<protein>
    <submittedName>
        <fullName evidence="1">Kanamycin B dioxygenase</fullName>
        <ecNumber evidence="1">1.14.11.37</ecNumber>
    </submittedName>
</protein>
<gene>
    <name evidence="1" type="primary">kanJ</name>
    <name evidence="1" type="ORF">K239x_33580</name>
</gene>
<sequence length="262" mass="29487">MSYKISLGQSSASDAASLFQQQGALWIDQLFSRRFVQRLSKVYFRKYASLSQQELESRYACVGDQRYMITTEVKGKFNSPDLYANGHLMPILQELLGRHFVISSFGSVIAFPGAGAQSVHMDYPPLYEDESTCTSLPPHAITLVVPLVDLNEKTGSTSLWLGTHNRVGAREQLQKLVETGSRRESVFPSAKLGDAYLMDFRLTHAGMANQSEIARPILYIVYSRPWFDESLNFSEQPRINLSRKQYGKVPKALRYLFAGAAK</sequence>
<name>A0A517NW60_9BACT</name>
<dbReference type="PANTHER" id="PTHR37563:SF2">
    <property type="entry name" value="PHYTANOYL-COA DIOXYGENASE FAMILY PROTEIN (AFU_ORTHOLOGUE AFUA_2G03330)"/>
    <property type="match status" value="1"/>
</dbReference>
<keyword evidence="1" id="KW-0223">Dioxygenase</keyword>
<dbReference type="Gene3D" id="2.60.120.620">
    <property type="entry name" value="q2cbj1_9rhob like domain"/>
    <property type="match status" value="1"/>
</dbReference>
<dbReference type="AlphaFoldDB" id="A0A517NW60"/>
<evidence type="ECO:0000313" key="2">
    <source>
        <dbReference type="Proteomes" id="UP000319817"/>
    </source>
</evidence>
<dbReference type="RefSeq" id="WP_145419207.1">
    <property type="nucleotide sequence ID" value="NZ_CP036526.1"/>
</dbReference>
<dbReference type="Proteomes" id="UP000319817">
    <property type="component" value="Chromosome"/>
</dbReference>